<reference evidence="2" key="1">
    <citation type="submission" date="2023-01" db="EMBL/GenBank/DDBJ databases">
        <title>Metagenome sequencing of chrysophaentin producing Chrysophaeum taylorii.</title>
        <authorList>
            <person name="Davison J."/>
            <person name="Bewley C."/>
        </authorList>
    </citation>
    <scope>NUCLEOTIDE SEQUENCE</scope>
    <source>
        <strain evidence="2">NIES-1699</strain>
    </source>
</reference>
<dbReference type="Proteomes" id="UP001230188">
    <property type="component" value="Unassembled WGS sequence"/>
</dbReference>
<dbReference type="SUPFAM" id="SSF52540">
    <property type="entry name" value="P-loop containing nucleoside triphosphate hydrolases"/>
    <property type="match status" value="1"/>
</dbReference>
<dbReference type="FunFam" id="3.40.50.300:FF:001447">
    <property type="entry name" value="Ras-related protein Rab-1B"/>
    <property type="match status" value="1"/>
</dbReference>
<dbReference type="AlphaFoldDB" id="A0AAD7UAL6"/>
<evidence type="ECO:0000313" key="3">
    <source>
        <dbReference type="Proteomes" id="UP001230188"/>
    </source>
</evidence>
<dbReference type="InterPro" id="IPR001806">
    <property type="entry name" value="Small_GTPase"/>
</dbReference>
<dbReference type="SMART" id="SM00174">
    <property type="entry name" value="RHO"/>
    <property type="match status" value="1"/>
</dbReference>
<evidence type="ECO:0008006" key="4">
    <source>
        <dbReference type="Google" id="ProtNLM"/>
    </source>
</evidence>
<dbReference type="SMART" id="SM00175">
    <property type="entry name" value="RAB"/>
    <property type="match status" value="1"/>
</dbReference>
<protein>
    <recommendedName>
        <fullName evidence="4">GTP-binding protein</fullName>
    </recommendedName>
</protein>
<evidence type="ECO:0000256" key="1">
    <source>
        <dbReference type="ARBA" id="ARBA00022741"/>
    </source>
</evidence>
<dbReference type="Pfam" id="PF00071">
    <property type="entry name" value="Ras"/>
    <property type="match status" value="1"/>
</dbReference>
<dbReference type="InterPro" id="IPR027417">
    <property type="entry name" value="P-loop_NTPase"/>
</dbReference>
<dbReference type="PROSITE" id="PS51419">
    <property type="entry name" value="RAB"/>
    <property type="match status" value="1"/>
</dbReference>
<proteinExistence type="predicted"/>
<dbReference type="GO" id="GO:0003924">
    <property type="term" value="F:GTPase activity"/>
    <property type="evidence" value="ECO:0007669"/>
    <property type="project" value="InterPro"/>
</dbReference>
<dbReference type="NCBIfam" id="TIGR00231">
    <property type="entry name" value="small_GTP"/>
    <property type="match status" value="1"/>
</dbReference>
<accession>A0AAD7UAL6</accession>
<dbReference type="PANTHER" id="PTHR47978">
    <property type="match status" value="1"/>
</dbReference>
<evidence type="ECO:0000313" key="2">
    <source>
        <dbReference type="EMBL" id="KAJ8601356.1"/>
    </source>
</evidence>
<name>A0AAD7UAL6_9STRA</name>
<dbReference type="GO" id="GO:0005525">
    <property type="term" value="F:GTP binding"/>
    <property type="evidence" value="ECO:0007669"/>
    <property type="project" value="InterPro"/>
</dbReference>
<dbReference type="PROSITE" id="PS51421">
    <property type="entry name" value="RAS"/>
    <property type="match status" value="1"/>
</dbReference>
<gene>
    <name evidence="2" type="ORF">CTAYLR_004998</name>
</gene>
<keyword evidence="3" id="KW-1185">Reference proteome</keyword>
<dbReference type="SMART" id="SM00173">
    <property type="entry name" value="RAS"/>
    <property type="match status" value="1"/>
</dbReference>
<dbReference type="EMBL" id="JAQMWT010000435">
    <property type="protein sequence ID" value="KAJ8601356.1"/>
    <property type="molecule type" value="Genomic_DNA"/>
</dbReference>
<dbReference type="InterPro" id="IPR005225">
    <property type="entry name" value="Small_GTP-bd"/>
</dbReference>
<comment type="caution">
    <text evidence="2">The sequence shown here is derived from an EMBL/GenBank/DDBJ whole genome shotgun (WGS) entry which is preliminary data.</text>
</comment>
<keyword evidence="1" id="KW-0547">Nucleotide-binding</keyword>
<dbReference type="PRINTS" id="PR00449">
    <property type="entry name" value="RASTRNSFRMNG"/>
</dbReference>
<organism evidence="2 3">
    <name type="scientific">Chrysophaeum taylorii</name>
    <dbReference type="NCBI Taxonomy" id="2483200"/>
    <lineage>
        <taxon>Eukaryota</taxon>
        <taxon>Sar</taxon>
        <taxon>Stramenopiles</taxon>
        <taxon>Ochrophyta</taxon>
        <taxon>Pelagophyceae</taxon>
        <taxon>Pelagomonadales</taxon>
        <taxon>Pelagomonadaceae</taxon>
        <taxon>Chrysophaeum</taxon>
    </lineage>
</organism>
<dbReference type="Gene3D" id="3.40.50.300">
    <property type="entry name" value="P-loop containing nucleotide triphosphate hydrolases"/>
    <property type="match status" value="1"/>
</dbReference>
<sequence>MARQVKVVLVGDGSVGKSSLVARFVREGFVQRYAQTVGVDFYEKRIQVRGEVFADLQIWDIGGQSIRSKMLPRYLSGAQVVFVVYDLSNRDSLLDADDWLAQLNAVYPAKKKKEPPDVYAVGNKADLIHCRQVSDKDHDLFWRSRAAKTSRVLFTRPPRAL</sequence>